<feature type="region of interest" description="Disordered" evidence="1">
    <location>
        <begin position="1"/>
        <end position="24"/>
    </location>
</feature>
<feature type="compositionally biased region" description="Polar residues" evidence="1">
    <location>
        <begin position="1419"/>
        <end position="1441"/>
    </location>
</feature>
<evidence type="ECO:0000256" key="2">
    <source>
        <dbReference type="SAM" id="Phobius"/>
    </source>
</evidence>
<keyword evidence="2" id="KW-0812">Transmembrane</keyword>
<keyword evidence="2" id="KW-0472">Membrane</keyword>
<dbReference type="Proteomes" id="UP001497472">
    <property type="component" value="Unassembled WGS sequence"/>
</dbReference>
<feature type="compositionally biased region" description="Polar residues" evidence="1">
    <location>
        <begin position="98"/>
        <end position="110"/>
    </location>
</feature>
<feature type="domain" description="SEA" evidence="3">
    <location>
        <begin position="285"/>
        <end position="410"/>
    </location>
</feature>
<gene>
    <name evidence="4" type="ORF">LNINA_LOCUS8043</name>
</gene>
<dbReference type="PROSITE" id="PS50024">
    <property type="entry name" value="SEA"/>
    <property type="match status" value="1"/>
</dbReference>
<protein>
    <recommendedName>
        <fullName evidence="3">SEA domain-containing protein</fullName>
    </recommendedName>
</protein>
<evidence type="ECO:0000259" key="3">
    <source>
        <dbReference type="PROSITE" id="PS50024"/>
    </source>
</evidence>
<keyword evidence="2" id="KW-1133">Transmembrane helix</keyword>
<comment type="caution">
    <text evidence="4">The sequence shown here is derived from an EMBL/GenBank/DDBJ whole genome shotgun (WGS) entry which is preliminary data.</text>
</comment>
<feature type="region of interest" description="Disordered" evidence="1">
    <location>
        <begin position="795"/>
        <end position="814"/>
    </location>
</feature>
<feature type="region of interest" description="Disordered" evidence="1">
    <location>
        <begin position="36"/>
        <end position="116"/>
    </location>
</feature>
<feature type="region of interest" description="Disordered" evidence="1">
    <location>
        <begin position="460"/>
        <end position="779"/>
    </location>
</feature>
<feature type="compositionally biased region" description="Basic residues" evidence="1">
    <location>
        <begin position="12"/>
        <end position="24"/>
    </location>
</feature>
<feature type="compositionally biased region" description="Polar residues" evidence="1">
    <location>
        <begin position="689"/>
        <end position="721"/>
    </location>
</feature>
<dbReference type="EMBL" id="CAVLEF010000010">
    <property type="protein sequence ID" value="CAK1548678.1"/>
    <property type="molecule type" value="Genomic_DNA"/>
</dbReference>
<feature type="compositionally biased region" description="Polar residues" evidence="1">
    <location>
        <begin position="1564"/>
        <end position="1575"/>
    </location>
</feature>
<feature type="region of interest" description="Disordered" evidence="1">
    <location>
        <begin position="849"/>
        <end position="897"/>
    </location>
</feature>
<dbReference type="InterPro" id="IPR000082">
    <property type="entry name" value="SEA_dom"/>
</dbReference>
<feature type="compositionally biased region" description="Basic and acidic residues" evidence="1">
    <location>
        <begin position="1406"/>
        <end position="1418"/>
    </location>
</feature>
<feature type="region of interest" description="Disordered" evidence="1">
    <location>
        <begin position="1545"/>
        <end position="1575"/>
    </location>
</feature>
<feature type="region of interest" description="Disordered" evidence="1">
    <location>
        <begin position="232"/>
        <end position="266"/>
    </location>
</feature>
<feature type="compositionally biased region" description="Basic and acidic residues" evidence="1">
    <location>
        <begin position="1442"/>
        <end position="1463"/>
    </location>
</feature>
<evidence type="ECO:0000256" key="1">
    <source>
        <dbReference type="SAM" id="MobiDB-lite"/>
    </source>
</evidence>
<evidence type="ECO:0000313" key="4">
    <source>
        <dbReference type="EMBL" id="CAK1548678.1"/>
    </source>
</evidence>
<feature type="compositionally biased region" description="Basic and acidic residues" evidence="1">
    <location>
        <begin position="571"/>
        <end position="607"/>
    </location>
</feature>
<feature type="compositionally biased region" description="Polar residues" evidence="1">
    <location>
        <begin position="874"/>
        <end position="890"/>
    </location>
</feature>
<feature type="compositionally biased region" description="Basic and acidic residues" evidence="1">
    <location>
        <begin position="88"/>
        <end position="97"/>
    </location>
</feature>
<feature type="compositionally biased region" description="Basic and acidic residues" evidence="1">
    <location>
        <begin position="237"/>
        <end position="250"/>
    </location>
</feature>
<feature type="compositionally biased region" description="Polar residues" evidence="1">
    <location>
        <begin position="480"/>
        <end position="492"/>
    </location>
</feature>
<proteinExistence type="predicted"/>
<organism evidence="4 5">
    <name type="scientific">Leptosia nina</name>
    <dbReference type="NCBI Taxonomy" id="320188"/>
    <lineage>
        <taxon>Eukaryota</taxon>
        <taxon>Metazoa</taxon>
        <taxon>Ecdysozoa</taxon>
        <taxon>Arthropoda</taxon>
        <taxon>Hexapoda</taxon>
        <taxon>Insecta</taxon>
        <taxon>Pterygota</taxon>
        <taxon>Neoptera</taxon>
        <taxon>Endopterygota</taxon>
        <taxon>Lepidoptera</taxon>
        <taxon>Glossata</taxon>
        <taxon>Ditrysia</taxon>
        <taxon>Papilionoidea</taxon>
        <taxon>Pieridae</taxon>
        <taxon>Pierinae</taxon>
        <taxon>Leptosia</taxon>
    </lineage>
</organism>
<feature type="compositionally biased region" description="Low complexity" evidence="1">
    <location>
        <begin position="531"/>
        <end position="544"/>
    </location>
</feature>
<name>A0AAV1JJN2_9NEOP</name>
<feature type="compositionally biased region" description="Low complexity" evidence="1">
    <location>
        <begin position="736"/>
        <end position="747"/>
    </location>
</feature>
<keyword evidence="5" id="KW-1185">Reference proteome</keyword>
<evidence type="ECO:0000313" key="5">
    <source>
        <dbReference type="Proteomes" id="UP001497472"/>
    </source>
</evidence>
<feature type="compositionally biased region" description="Acidic residues" evidence="1">
    <location>
        <begin position="609"/>
        <end position="631"/>
    </location>
</feature>
<accession>A0AAV1JJN2</accession>
<feature type="compositionally biased region" description="Basic and acidic residues" evidence="1">
    <location>
        <begin position="849"/>
        <end position="873"/>
    </location>
</feature>
<feature type="region of interest" description="Disordered" evidence="1">
    <location>
        <begin position="1394"/>
        <end position="1467"/>
    </location>
</feature>
<feature type="compositionally biased region" description="Basic and acidic residues" evidence="1">
    <location>
        <begin position="1554"/>
        <end position="1563"/>
    </location>
</feature>
<feature type="compositionally biased region" description="Pro residues" evidence="1">
    <location>
        <begin position="632"/>
        <end position="642"/>
    </location>
</feature>
<reference evidence="4 5" key="1">
    <citation type="submission" date="2023-11" db="EMBL/GenBank/DDBJ databases">
        <authorList>
            <person name="Okamura Y."/>
        </authorList>
    </citation>
    <scope>NUCLEOTIDE SEQUENCE [LARGE SCALE GENOMIC DNA]</scope>
</reference>
<feature type="transmembrane region" description="Helical" evidence="2">
    <location>
        <begin position="186"/>
        <end position="211"/>
    </location>
</feature>
<sequence>MVGGGNLVRDVRYRKTPRTPRSAHARYYYTRSVVDSPLRKKREISRARCQSAPKLMDSHSRSASPRDPPRPQHRPPSPPSPAGFDNRAYQHDEDPNHNDSFASNQPQNGHKPNGDTKTLEAVNLELINLTPKNGAKKKDVEVDMNATNPYDEYFVPVNEHRKYMRGEKLYVTADKRGEKPGCKRPLCWTLLGLVVAVIVALIVLAATGILFSNSPTPLEQYNASLSSARAFGGIGSSDHDHSSHDHDSHDHSHHHHHEDTTIANVPSIEEARENTSDDSDINMYVPRTVEGELRIDNEKFVPELQDPESDEYREFTSIFNDALKQAIFDKNDLDMSDNDVTLEVVQIRNGSIVVTYRIHWIPKYNAEPTEDLLTANSLRSNLNDYLGRNNRMISVYHVAEESVNARPVLDMCKVNNNDCEYGCEFDDTTLEFTCTCPSGQMTNINLPKTCVSVLNNAVSEPKSTMKSIPEDKLYSESEQESNPVPTTESELNFSHIFGEQSNPNPEPTAEDEAKHEPVATSEPNPAPEPTAEPNMSVEPAAEPEPSAEPKPTAEPEPEPANKSNQELESTAEPKQEPEPTAEPKQEPEPSSEPKPEPEPTAEPKPEPTAEPEPEPSSEPEPEPSSEPEPEPSSEPKSEPVPPSETKQDPIPQSRDESESNSELETSSEPKPEPEPTSQPEPSPAIKINPEQNSQTTQGNPQTQSIIESNQEHSTSTKQYNLQDIYPFLESQETNEESSITTESNTMSGHMHESELRVNNRGSDIESEYSHTNDFKPFPESTQTLNVATESMYQNDGDTHIETGKEVYQSADNEKPIKDYLYPITESDAVTTTETVSILYQDNKQDEEIDDKSLLVKSRDSSSEETSEQKDHNDSTSQETTTARVSISDFNIKNDPSYEPKPEIISILKDNDSTPNVETTTSGDWLQNDDINLAFPYTNKPIFNLNSQMHDSKNENDDITFDTLHDKNENTSDMKTTTLSTPLELTTTPTKINEESDIKAITITTEQNNYNVANDAKTEVLSLGEDIKNHMETSTTSNTETNVYSISNDYKITNENSDLIDAVARITTTSTEKPKDEKVVNENEEVTFDALNSLYNRSSKSIENLHNDDVKTTTFKTIPNESTDSTTDSDWLSESVTEVNYEDIIKSQNSESTELPAIKVDEAIRKGLNKDDFEPDYLNNMGNNNSKMSEQDEPLYGIIHDYDNEDPRVKRVNNEHKSENTLTQVTTDSTNLESTIKSDFAPIETTTVTDYIYKTANVVNRVSPKSVNDEESSMFLTNNPAPVWEEQGKGDSNKGVVIKEIANETAIHYTNKPNTDTLPSTSLSIVNENSSQVNNLGVTIYEVPSQNLNLTTSSPKTLNSPAQEYDDHETEMNPFLPEVENNKILVKKLQEGHDLEPTSLNETQNEGDEHNSTSIDDKTTNTQTLNEESVENAPQTVIQIQPTEKDASDSEQNETKLNNEESTKSDSTLSLQNYDLTTKRGDFEVLPISKFLLDTDDLDYTNGDNKILMQSTLPENVLFNDSPTEYLNVVPILEKETIKKNYKSENLELNSISDSPKKSDRRTLDVTNADSVNNEA</sequence>